<gene>
    <name evidence="2" type="ORF">Ga0061063_1870</name>
</gene>
<organism evidence="2 3">
    <name type="scientific">Gulbenkiania indica</name>
    <dbReference type="NCBI Taxonomy" id="375574"/>
    <lineage>
        <taxon>Bacteria</taxon>
        <taxon>Pseudomonadati</taxon>
        <taxon>Pseudomonadota</taxon>
        <taxon>Betaproteobacteria</taxon>
        <taxon>Neisseriales</taxon>
        <taxon>Chromobacteriaceae</taxon>
        <taxon>Gulbenkiania</taxon>
    </lineage>
</organism>
<name>A0A0K6GYW2_9NEIS</name>
<keyword evidence="3" id="KW-1185">Reference proteome</keyword>
<dbReference type="EMBL" id="CYHA01000003">
    <property type="protein sequence ID" value="CUA83693.1"/>
    <property type="molecule type" value="Genomic_DNA"/>
</dbReference>
<reference evidence="3" key="1">
    <citation type="submission" date="2015-08" db="EMBL/GenBank/DDBJ databases">
        <authorList>
            <person name="Varghese N."/>
        </authorList>
    </citation>
    <scope>NUCLEOTIDE SEQUENCE [LARGE SCALE GENOMIC DNA]</scope>
    <source>
        <strain evidence="3">DSM 17901</strain>
    </source>
</reference>
<dbReference type="Proteomes" id="UP000243535">
    <property type="component" value="Unassembled WGS sequence"/>
</dbReference>
<sequence length="126" mass="13922">MKTDSGFFFTGATVLAGMFFLFEAWAMLPFALLASLIGLVLADREQLAGLDAEAAAMFLAHNERPLLSPDAFSGRELVGYRSGCPVYRYLHRGQQCWTLLGPEGEVETDGHCIRVFPGLIYRRSDS</sequence>
<feature type="transmembrane region" description="Helical" evidence="1">
    <location>
        <begin position="12"/>
        <end position="41"/>
    </location>
</feature>
<evidence type="ECO:0000313" key="2">
    <source>
        <dbReference type="EMBL" id="CUA83693.1"/>
    </source>
</evidence>
<keyword evidence="1" id="KW-0812">Transmembrane</keyword>
<dbReference type="RefSeq" id="WP_055433979.1">
    <property type="nucleotide sequence ID" value="NZ_CYHA01000003.1"/>
</dbReference>
<keyword evidence="1" id="KW-1133">Transmembrane helix</keyword>
<proteinExistence type="predicted"/>
<accession>A0A0K6GYW2</accession>
<keyword evidence="1" id="KW-0472">Membrane</keyword>
<dbReference type="OrthoDB" id="8594261at2"/>
<evidence type="ECO:0000313" key="3">
    <source>
        <dbReference type="Proteomes" id="UP000243535"/>
    </source>
</evidence>
<dbReference type="AlphaFoldDB" id="A0A0K6GYW2"/>
<evidence type="ECO:0000256" key="1">
    <source>
        <dbReference type="SAM" id="Phobius"/>
    </source>
</evidence>
<protein>
    <submittedName>
        <fullName evidence="2">Uncharacterized protein</fullName>
    </submittedName>
</protein>